<evidence type="ECO:0000313" key="3">
    <source>
        <dbReference type="Proteomes" id="UP000244867"/>
    </source>
</evidence>
<dbReference type="OrthoDB" id="5846312at2"/>
<dbReference type="Proteomes" id="UP000244867">
    <property type="component" value="Unassembled WGS sequence"/>
</dbReference>
<protein>
    <submittedName>
        <fullName evidence="2">YibE/F family protein</fullName>
    </submittedName>
</protein>
<keyword evidence="1" id="KW-0472">Membrane</keyword>
<dbReference type="EMBL" id="PYXZ01000013">
    <property type="protein sequence ID" value="PUA79080.1"/>
    <property type="molecule type" value="Genomic_DNA"/>
</dbReference>
<gene>
    <name evidence="2" type="ORF">C7S10_20990</name>
</gene>
<dbReference type="InterPro" id="IPR012507">
    <property type="entry name" value="YibE_F"/>
</dbReference>
<dbReference type="AlphaFoldDB" id="A0A2R7YRQ9"/>
<proteinExistence type="predicted"/>
<reference evidence="2 3" key="1">
    <citation type="submission" date="2018-03" db="EMBL/GenBank/DDBJ databases">
        <authorList>
            <person name="Keele B.F."/>
        </authorList>
    </citation>
    <scope>NUCLEOTIDE SEQUENCE [LARGE SCALE GENOMIC DNA]</scope>
    <source>
        <strain evidence="2 3">IB-3</strain>
    </source>
</reference>
<keyword evidence="1" id="KW-0812">Transmembrane</keyword>
<sequence>MTRLLLGLLALTAIATLVGVVVLWPDGERPTTPYSADGVTYPDGEVLRVGEACPVVTQDSTDFPEICDDVDVRLDDAGTVDGVRVRPGVVDVLQVGDRVTLVAVPQQGADEPSYGWVGVDRKPPLGWLALVFLLVVAVIARVRGLLAILGLGFAGTVIGWFMLPALLAGSSGLAVALVGSTAIMFVVLYLAHGPSVRTSTALAGTLIGLAITAGVGLVAIHTARLSGLGDESSLLLRNQADQLDFRGLLTCAVIVAGLGVLNDVTITQSSSVWELRQAAPHLSRRAIFTSGMRIGRDHIASTIYTIVFAYAGTAVATMLLISLYDRPLIDVLSDEAIAEEVARTLASAIGLVLAVPVTTAIAAATVAPAVRPDGSLSDERAGSV</sequence>
<comment type="caution">
    <text evidence="2">The sequence shown here is derived from an EMBL/GenBank/DDBJ whole genome shotgun (WGS) entry which is preliminary data.</text>
</comment>
<dbReference type="PANTHER" id="PTHR41771:SF1">
    <property type="entry name" value="MEMBRANE PROTEIN"/>
    <property type="match status" value="1"/>
</dbReference>
<name>A0A2R7YRQ9_9ACTN</name>
<dbReference type="Pfam" id="PF07907">
    <property type="entry name" value="YibE_F"/>
    <property type="match status" value="1"/>
</dbReference>
<feature type="transmembrane region" description="Helical" evidence="1">
    <location>
        <begin position="145"/>
        <end position="167"/>
    </location>
</feature>
<evidence type="ECO:0000313" key="2">
    <source>
        <dbReference type="EMBL" id="PUA79080.1"/>
    </source>
</evidence>
<feature type="transmembrane region" description="Helical" evidence="1">
    <location>
        <begin position="302"/>
        <end position="324"/>
    </location>
</feature>
<keyword evidence="3" id="KW-1185">Reference proteome</keyword>
<feature type="transmembrane region" description="Helical" evidence="1">
    <location>
        <begin position="344"/>
        <end position="370"/>
    </location>
</feature>
<feature type="transmembrane region" description="Helical" evidence="1">
    <location>
        <begin position="173"/>
        <end position="191"/>
    </location>
</feature>
<feature type="transmembrane region" description="Helical" evidence="1">
    <location>
        <begin position="203"/>
        <end position="223"/>
    </location>
</feature>
<accession>A0A2R7YRQ9</accession>
<organism evidence="2 3">
    <name type="scientific">Nocardioides currus</name>
    <dbReference type="NCBI Taxonomy" id="2133958"/>
    <lineage>
        <taxon>Bacteria</taxon>
        <taxon>Bacillati</taxon>
        <taxon>Actinomycetota</taxon>
        <taxon>Actinomycetes</taxon>
        <taxon>Propionibacteriales</taxon>
        <taxon>Nocardioidaceae</taxon>
        <taxon>Nocardioides</taxon>
    </lineage>
</organism>
<keyword evidence="1" id="KW-1133">Transmembrane helix</keyword>
<feature type="transmembrane region" description="Helical" evidence="1">
    <location>
        <begin position="124"/>
        <end position="140"/>
    </location>
</feature>
<dbReference type="PANTHER" id="PTHR41771">
    <property type="entry name" value="MEMBRANE PROTEIN-RELATED"/>
    <property type="match status" value="1"/>
</dbReference>
<evidence type="ECO:0000256" key="1">
    <source>
        <dbReference type="SAM" id="Phobius"/>
    </source>
</evidence>